<comment type="caution">
    <text evidence="1">The sequence shown here is derived from an EMBL/GenBank/DDBJ whole genome shotgun (WGS) entry which is preliminary data.</text>
</comment>
<evidence type="ECO:0000313" key="1">
    <source>
        <dbReference type="EMBL" id="KRK81145.1"/>
    </source>
</evidence>
<dbReference type="eggNOG" id="ENOG5030BI0">
    <property type="taxonomic scope" value="Bacteria"/>
</dbReference>
<name>A0A0R1KJR0_9LACO</name>
<sequence>MYEEGMSIMKEEDRRKALIALKNLAMALNKYHSALTAEYVNESLVELQKEQAMAFAGSFLYFLQKSSNLRISEGIELNEVEEARWREVSSLKTVANGLFFGMGL</sequence>
<gene>
    <name evidence="1" type="ORF">FD03_GL000737</name>
</gene>
<dbReference type="PATRIC" id="fig|1423775.4.peg.754"/>
<evidence type="ECO:0008006" key="3">
    <source>
        <dbReference type="Google" id="ProtNLM"/>
    </source>
</evidence>
<protein>
    <recommendedName>
        <fullName evidence="3">Bacteriocin immunity protein</fullName>
    </recommendedName>
</protein>
<proteinExistence type="predicted"/>
<dbReference type="Proteomes" id="UP000051248">
    <property type="component" value="Unassembled WGS sequence"/>
</dbReference>
<organism evidence="1 2">
    <name type="scientific">Companilactobacillus nodensis DSM 19682 = JCM 14932 = NBRC 107160</name>
    <dbReference type="NCBI Taxonomy" id="1423775"/>
    <lineage>
        <taxon>Bacteria</taxon>
        <taxon>Bacillati</taxon>
        <taxon>Bacillota</taxon>
        <taxon>Bacilli</taxon>
        <taxon>Lactobacillales</taxon>
        <taxon>Lactobacillaceae</taxon>
        <taxon>Companilactobacillus</taxon>
    </lineage>
</organism>
<reference evidence="1 2" key="1">
    <citation type="journal article" date="2015" name="Genome Announc.">
        <title>Expanding the biotechnology potential of lactobacilli through comparative genomics of 213 strains and associated genera.</title>
        <authorList>
            <person name="Sun Z."/>
            <person name="Harris H.M."/>
            <person name="McCann A."/>
            <person name="Guo C."/>
            <person name="Argimon S."/>
            <person name="Zhang W."/>
            <person name="Yang X."/>
            <person name="Jeffery I.B."/>
            <person name="Cooney J.C."/>
            <person name="Kagawa T.F."/>
            <person name="Liu W."/>
            <person name="Song Y."/>
            <person name="Salvetti E."/>
            <person name="Wrobel A."/>
            <person name="Rasinkangas P."/>
            <person name="Parkhill J."/>
            <person name="Rea M.C."/>
            <person name="O'Sullivan O."/>
            <person name="Ritari J."/>
            <person name="Douillard F.P."/>
            <person name="Paul Ross R."/>
            <person name="Yang R."/>
            <person name="Briner A.E."/>
            <person name="Felis G.E."/>
            <person name="de Vos W.M."/>
            <person name="Barrangou R."/>
            <person name="Klaenhammer T.R."/>
            <person name="Caufield P.W."/>
            <person name="Cui Y."/>
            <person name="Zhang H."/>
            <person name="O'Toole P.W."/>
        </authorList>
    </citation>
    <scope>NUCLEOTIDE SEQUENCE [LARGE SCALE GENOMIC DNA]</scope>
    <source>
        <strain evidence="1 2">DSM 19682</strain>
    </source>
</reference>
<keyword evidence="2" id="KW-1185">Reference proteome</keyword>
<evidence type="ECO:0000313" key="2">
    <source>
        <dbReference type="Proteomes" id="UP000051248"/>
    </source>
</evidence>
<dbReference type="AlphaFoldDB" id="A0A0R1KJR0"/>
<dbReference type="STRING" id="1423775.FD03_GL000737"/>
<dbReference type="EMBL" id="AZDZ01000001">
    <property type="protein sequence ID" value="KRK81145.1"/>
    <property type="molecule type" value="Genomic_DNA"/>
</dbReference>
<accession>A0A0R1KJR0</accession>